<accession>A0A8B2NLK2</accession>
<comment type="caution">
    <text evidence="1">The sequence shown here is derived from an EMBL/GenBank/DDBJ whole genome shotgun (WGS) entry which is preliminary data.</text>
</comment>
<dbReference type="Gene3D" id="3.30.2310.20">
    <property type="entry name" value="RelE-like"/>
    <property type="match status" value="1"/>
</dbReference>
<organism evidence="1 2">
    <name type="scientific">Acuticoccus sediminis</name>
    <dbReference type="NCBI Taxonomy" id="2184697"/>
    <lineage>
        <taxon>Bacteria</taxon>
        <taxon>Pseudomonadati</taxon>
        <taxon>Pseudomonadota</taxon>
        <taxon>Alphaproteobacteria</taxon>
        <taxon>Hyphomicrobiales</taxon>
        <taxon>Amorphaceae</taxon>
        <taxon>Acuticoccus</taxon>
    </lineage>
</organism>
<sequence>MPAYRVEFAADAERDFELIFDFLEESYRSFGEDAGEAIMHAARRVEAIRIAAVALGRAPHRGTLHPQMMADLRHVTIEQAIYWFLVDEETRTVRVLAIFFGGQDHVRRMLARLLDRR</sequence>
<dbReference type="EMBL" id="QHHQ01000009">
    <property type="protein sequence ID" value="RAH97244.1"/>
    <property type="molecule type" value="Genomic_DNA"/>
</dbReference>
<proteinExistence type="predicted"/>
<dbReference type="RefSeq" id="WP_111351740.1">
    <property type="nucleotide sequence ID" value="NZ_JAIWKD010000009.1"/>
</dbReference>
<evidence type="ECO:0000313" key="1">
    <source>
        <dbReference type="EMBL" id="RAH97244.1"/>
    </source>
</evidence>
<gene>
    <name evidence="1" type="ORF">DLJ53_28975</name>
</gene>
<dbReference type="InterPro" id="IPR035093">
    <property type="entry name" value="RelE/ParE_toxin_dom_sf"/>
</dbReference>
<evidence type="ECO:0000313" key="2">
    <source>
        <dbReference type="Proteomes" id="UP000249590"/>
    </source>
</evidence>
<keyword evidence="2" id="KW-1185">Reference proteome</keyword>
<dbReference type="AlphaFoldDB" id="A0A8B2NLK2"/>
<name>A0A8B2NLK2_9HYPH</name>
<protein>
    <submittedName>
        <fullName evidence="1">Plasmid stabilization protein</fullName>
    </submittedName>
</protein>
<reference evidence="1 2" key="1">
    <citation type="submission" date="2018-05" db="EMBL/GenBank/DDBJ databases">
        <title>Acuticoccus sediminis sp. nov., isolated from deep-sea sediment of Indian Ocean.</title>
        <authorList>
            <person name="Liu X."/>
            <person name="Lai Q."/>
            <person name="Du Y."/>
            <person name="Sun F."/>
            <person name="Zhang X."/>
            <person name="Wang S."/>
            <person name="Shao Z."/>
        </authorList>
    </citation>
    <scope>NUCLEOTIDE SEQUENCE [LARGE SCALE GENOMIC DNA]</scope>
    <source>
        <strain evidence="1 2">PTG4-2</strain>
    </source>
</reference>
<dbReference type="Proteomes" id="UP000249590">
    <property type="component" value="Unassembled WGS sequence"/>
</dbReference>
<dbReference type="OrthoDB" id="7724949at2"/>